<dbReference type="AlphaFoldDB" id="A0A517SI54"/>
<dbReference type="KEGG" id="ccos:Pan44_38540"/>
<feature type="compositionally biased region" description="Basic and acidic residues" evidence="1">
    <location>
        <begin position="81"/>
        <end position="94"/>
    </location>
</feature>
<dbReference type="EMBL" id="CP036271">
    <property type="protein sequence ID" value="QDT55806.1"/>
    <property type="molecule type" value="Genomic_DNA"/>
</dbReference>
<feature type="region of interest" description="Disordered" evidence="1">
    <location>
        <begin position="1"/>
        <end position="143"/>
    </location>
</feature>
<accession>A0A517SI54</accession>
<feature type="compositionally biased region" description="Low complexity" evidence="1">
    <location>
        <begin position="101"/>
        <end position="115"/>
    </location>
</feature>
<name>A0A517SI54_9PLAN</name>
<evidence type="ECO:0000256" key="1">
    <source>
        <dbReference type="SAM" id="MobiDB-lite"/>
    </source>
</evidence>
<reference evidence="2 3" key="1">
    <citation type="submission" date="2019-02" db="EMBL/GenBank/DDBJ databases">
        <title>Deep-cultivation of Planctomycetes and their phenomic and genomic characterization uncovers novel biology.</title>
        <authorList>
            <person name="Wiegand S."/>
            <person name="Jogler M."/>
            <person name="Boedeker C."/>
            <person name="Pinto D."/>
            <person name="Vollmers J."/>
            <person name="Rivas-Marin E."/>
            <person name="Kohn T."/>
            <person name="Peeters S.H."/>
            <person name="Heuer A."/>
            <person name="Rast P."/>
            <person name="Oberbeckmann S."/>
            <person name="Bunk B."/>
            <person name="Jeske O."/>
            <person name="Meyerdierks A."/>
            <person name="Storesund J.E."/>
            <person name="Kallscheuer N."/>
            <person name="Luecker S."/>
            <person name="Lage O.M."/>
            <person name="Pohl T."/>
            <person name="Merkel B.J."/>
            <person name="Hornburger P."/>
            <person name="Mueller R.-W."/>
            <person name="Bruemmer F."/>
            <person name="Labrenz M."/>
            <person name="Spormann A.M."/>
            <person name="Op den Camp H."/>
            <person name="Overmann J."/>
            <person name="Amann R."/>
            <person name="Jetten M.S.M."/>
            <person name="Mascher T."/>
            <person name="Medema M.H."/>
            <person name="Devos D.P."/>
            <person name="Kaster A.-K."/>
            <person name="Ovreas L."/>
            <person name="Rohde M."/>
            <person name="Galperin M.Y."/>
            <person name="Jogler C."/>
        </authorList>
    </citation>
    <scope>NUCLEOTIDE SEQUENCE [LARGE SCALE GENOMIC DNA]</scope>
    <source>
        <strain evidence="2 3">Pan44</strain>
    </source>
</reference>
<evidence type="ECO:0000313" key="2">
    <source>
        <dbReference type="EMBL" id="QDT55806.1"/>
    </source>
</evidence>
<protein>
    <submittedName>
        <fullName evidence="2">Uncharacterized protein</fullName>
    </submittedName>
</protein>
<sequence>MSLLSQVENPKGSDHCLPSQVVTGRHRSSHMADQPAAKGLHQGSPKVLSGFKPRAPQGDPVARATQTPRLARSSAACAQPRTERWRTNENHHQQPDNQTHPAATAPSPRSSSAGPKGREPQKCPPRARILRRPATCPRFTPVTARSICSGRAAAAASLDRPCSTRSSLASCRGSWAATSSSPRRSV</sequence>
<organism evidence="2 3">
    <name type="scientific">Caulifigura coniformis</name>
    <dbReference type="NCBI Taxonomy" id="2527983"/>
    <lineage>
        <taxon>Bacteria</taxon>
        <taxon>Pseudomonadati</taxon>
        <taxon>Planctomycetota</taxon>
        <taxon>Planctomycetia</taxon>
        <taxon>Planctomycetales</taxon>
        <taxon>Planctomycetaceae</taxon>
        <taxon>Caulifigura</taxon>
    </lineage>
</organism>
<evidence type="ECO:0000313" key="3">
    <source>
        <dbReference type="Proteomes" id="UP000315700"/>
    </source>
</evidence>
<keyword evidence="3" id="KW-1185">Reference proteome</keyword>
<gene>
    <name evidence="2" type="ORF">Pan44_38540</name>
</gene>
<proteinExistence type="predicted"/>
<dbReference type="InParanoid" id="A0A517SI54"/>
<dbReference type="Proteomes" id="UP000315700">
    <property type="component" value="Chromosome"/>
</dbReference>